<evidence type="ECO:0000313" key="2">
    <source>
        <dbReference type="Proteomes" id="UP000240317"/>
    </source>
</evidence>
<organism evidence="1 2">
    <name type="scientific">Deinococcus arcticus</name>
    <dbReference type="NCBI Taxonomy" id="2136176"/>
    <lineage>
        <taxon>Bacteria</taxon>
        <taxon>Thermotogati</taxon>
        <taxon>Deinococcota</taxon>
        <taxon>Deinococci</taxon>
        <taxon>Deinococcales</taxon>
        <taxon>Deinococcaceae</taxon>
        <taxon>Deinococcus</taxon>
    </lineage>
</organism>
<reference evidence="1 2" key="1">
    <citation type="submission" date="2018-03" db="EMBL/GenBank/DDBJ databases">
        <title>Draft genome of Deinococcus sp. OD32.</title>
        <authorList>
            <person name="Wang X.-P."/>
            <person name="Du Z.-J."/>
        </authorList>
    </citation>
    <scope>NUCLEOTIDE SEQUENCE [LARGE SCALE GENOMIC DNA]</scope>
    <source>
        <strain evidence="1 2">OD32</strain>
    </source>
</reference>
<keyword evidence="2" id="KW-1185">Reference proteome</keyword>
<sequence length="111" mass="12462">MGEGLLMGYCREHFCSRCGYKAVVSGGPDVGMAMSYTLTISCQDCEELHDVGWLEPKFAVEAQGQSTFQWKQLRLRCPKNAAHHWEPYTGQCPVCSAALQINEEGEGYHWD</sequence>
<accession>A0A2T3W4U6</accession>
<proteinExistence type="predicted"/>
<protein>
    <submittedName>
        <fullName evidence="1">Uncharacterized protein</fullName>
    </submittedName>
</protein>
<evidence type="ECO:0000313" key="1">
    <source>
        <dbReference type="EMBL" id="PTA66911.1"/>
    </source>
</evidence>
<comment type="caution">
    <text evidence="1">The sequence shown here is derived from an EMBL/GenBank/DDBJ whole genome shotgun (WGS) entry which is preliminary data.</text>
</comment>
<dbReference type="Proteomes" id="UP000240317">
    <property type="component" value="Unassembled WGS sequence"/>
</dbReference>
<name>A0A2T3W4U6_9DEIO</name>
<gene>
    <name evidence="1" type="ORF">C8263_15185</name>
</gene>
<dbReference type="EMBL" id="PYSV01000017">
    <property type="protein sequence ID" value="PTA66911.1"/>
    <property type="molecule type" value="Genomic_DNA"/>
</dbReference>
<dbReference type="AlphaFoldDB" id="A0A2T3W4U6"/>